<feature type="compositionally biased region" description="Basic and acidic residues" evidence="1">
    <location>
        <begin position="318"/>
        <end position="329"/>
    </location>
</feature>
<accession>W8BXR9</accession>
<sequence>MSQNPSKNPNMSGKLRNTTNITSNPNACPQVRGRAVNRQFRLISRTGAHENEEDVPANAPPAILNIVVPSHIGSETSVVSSRTNAAALNVVTKSSLPSAISDARDYDYDSQYPEIDEWIEKSHSSIRSSTKKCQSKTLKTEKHFSKEESLDSRPLAAKSCPPCKSPQHDVNFLKQRLVQYRAETESCGDAAKLNGQLNEIFVRRLVDIENVAKGDMDVKLTTYQEWVNLLLQINETIIGNMTDLESEVAERLECMKRRIQSSCSQTSNNEQKYRQDICSLMKLLKNAYQYDNWDIQGLEFQTVNLNEILGTRNTTCSDPERPRNTRHDYYDDDQESRNRVRRRSIF</sequence>
<protein>
    <submittedName>
        <fullName evidence="2">Uncharacterized protein</fullName>
    </submittedName>
</protein>
<name>W8BXR9_CERCA</name>
<dbReference type="OrthoDB" id="6350415at2759"/>
<feature type="region of interest" description="Disordered" evidence="1">
    <location>
        <begin position="312"/>
        <end position="346"/>
    </location>
</feature>
<feature type="region of interest" description="Disordered" evidence="1">
    <location>
        <begin position="1"/>
        <end position="29"/>
    </location>
</feature>
<organism evidence="2">
    <name type="scientific">Ceratitis capitata</name>
    <name type="common">Mediterranean fruit fly</name>
    <name type="synonym">Tephritis capitata</name>
    <dbReference type="NCBI Taxonomy" id="7213"/>
    <lineage>
        <taxon>Eukaryota</taxon>
        <taxon>Metazoa</taxon>
        <taxon>Ecdysozoa</taxon>
        <taxon>Arthropoda</taxon>
        <taxon>Hexapoda</taxon>
        <taxon>Insecta</taxon>
        <taxon>Pterygota</taxon>
        <taxon>Neoptera</taxon>
        <taxon>Endopterygota</taxon>
        <taxon>Diptera</taxon>
        <taxon>Brachycera</taxon>
        <taxon>Muscomorpha</taxon>
        <taxon>Tephritoidea</taxon>
        <taxon>Tephritidae</taxon>
        <taxon>Ceratitis</taxon>
        <taxon>Ceratitis</taxon>
    </lineage>
</organism>
<dbReference type="AlphaFoldDB" id="W8BXR9"/>
<evidence type="ECO:0000256" key="1">
    <source>
        <dbReference type="SAM" id="MobiDB-lite"/>
    </source>
</evidence>
<reference evidence="2" key="2">
    <citation type="journal article" date="2014" name="BMC Genomics">
        <title>A genomic perspective to assessing quality of mass-reared SIT flies used in Mediterranean fruit fly (Ceratitis capitata) eradication in California.</title>
        <authorList>
            <person name="Calla B."/>
            <person name="Hall B."/>
            <person name="Hou S."/>
            <person name="Geib S.M."/>
        </authorList>
    </citation>
    <scope>NUCLEOTIDE SEQUENCE</scope>
</reference>
<dbReference type="EMBL" id="GAMC01008444">
    <property type="protein sequence ID" value="JAB98111.1"/>
    <property type="molecule type" value="mRNA"/>
</dbReference>
<proteinExistence type="evidence at transcript level"/>
<feature type="compositionally biased region" description="Polar residues" evidence="1">
    <location>
        <begin position="1"/>
        <end position="27"/>
    </location>
</feature>
<reference evidence="2" key="1">
    <citation type="submission" date="2013-07" db="EMBL/GenBank/DDBJ databases">
        <authorList>
            <person name="Geib S."/>
        </authorList>
    </citation>
    <scope>NUCLEOTIDE SEQUENCE</scope>
</reference>
<evidence type="ECO:0000313" key="2">
    <source>
        <dbReference type="EMBL" id="JAB98111.1"/>
    </source>
</evidence>